<organism evidence="1 2">
    <name type="scientific">Rhodocytophaga rosea</name>
    <dbReference type="NCBI Taxonomy" id="2704465"/>
    <lineage>
        <taxon>Bacteria</taxon>
        <taxon>Pseudomonadati</taxon>
        <taxon>Bacteroidota</taxon>
        <taxon>Cytophagia</taxon>
        <taxon>Cytophagales</taxon>
        <taxon>Rhodocytophagaceae</taxon>
        <taxon>Rhodocytophaga</taxon>
    </lineage>
</organism>
<proteinExistence type="predicted"/>
<reference evidence="1 2" key="1">
    <citation type="submission" date="2020-01" db="EMBL/GenBank/DDBJ databases">
        <authorList>
            <person name="Kim M.K."/>
        </authorList>
    </citation>
    <scope>NUCLEOTIDE SEQUENCE [LARGE SCALE GENOMIC DNA]</scope>
    <source>
        <strain evidence="1 2">172606-1</strain>
    </source>
</reference>
<gene>
    <name evidence="1" type="ORF">GXP67_01125</name>
</gene>
<dbReference type="RefSeq" id="WP_162441462.1">
    <property type="nucleotide sequence ID" value="NZ_CP048222.1"/>
</dbReference>
<dbReference type="Proteomes" id="UP000480178">
    <property type="component" value="Chromosome"/>
</dbReference>
<dbReference type="AlphaFoldDB" id="A0A6C0GBQ3"/>
<dbReference type="EMBL" id="CP048222">
    <property type="protein sequence ID" value="QHT65375.1"/>
    <property type="molecule type" value="Genomic_DNA"/>
</dbReference>
<dbReference type="KEGG" id="rhoz:GXP67_01125"/>
<keyword evidence="2" id="KW-1185">Reference proteome</keyword>
<sequence>MEKFDQLTVGNTISPLHQGRNNKAGDVDTKISAIWGKVKLLEDVKYIQTEEEKFSVAYRFMEIELEKVYKEKELLKNSLLDMVRAYTR</sequence>
<evidence type="ECO:0000313" key="2">
    <source>
        <dbReference type="Proteomes" id="UP000480178"/>
    </source>
</evidence>
<evidence type="ECO:0000313" key="1">
    <source>
        <dbReference type="EMBL" id="QHT65375.1"/>
    </source>
</evidence>
<accession>A0A6C0GBQ3</accession>
<name>A0A6C0GBQ3_9BACT</name>
<protein>
    <submittedName>
        <fullName evidence="1">Uncharacterized protein</fullName>
    </submittedName>
</protein>